<name>T1J841_STRMM</name>
<sequence length="223" mass="24986">NSVLHHGRLTFTTLHIEKMTVFIFTSILLVLSFTNLSLQFEWNVLGTKCEEYPEKVQECWLEKYEVPTCDDKDSLLECAEDAKNDVRNCKEEVRKTINNKYNIIKTLRDAMCENTDLRDEFVKRPSCWLTTRTCASDLAVLADDEEMEEDACGQLLESMESCNFLSGLGKCQEMQANFTLEVFKASTCVSHAEKLLDLDGAASVATSCSIIVVVATAVLAAAI</sequence>
<dbReference type="AlphaFoldDB" id="T1J841"/>
<dbReference type="Proteomes" id="UP000014500">
    <property type="component" value="Unassembled WGS sequence"/>
</dbReference>
<keyword evidence="2" id="KW-0812">Transmembrane</keyword>
<protein>
    <submittedName>
        <fullName evidence="3">Uncharacterized protein</fullName>
    </submittedName>
</protein>
<feature type="transmembrane region" description="Helical" evidence="2">
    <location>
        <begin position="20"/>
        <end position="38"/>
    </location>
</feature>
<feature type="transmembrane region" description="Helical" evidence="2">
    <location>
        <begin position="201"/>
        <end position="222"/>
    </location>
</feature>
<keyword evidence="1" id="KW-0175">Coiled coil</keyword>
<keyword evidence="4" id="KW-1185">Reference proteome</keyword>
<reference evidence="3" key="2">
    <citation type="submission" date="2015-02" db="UniProtKB">
        <authorList>
            <consortium name="EnsemblMetazoa"/>
        </authorList>
    </citation>
    <scope>IDENTIFICATION</scope>
</reference>
<organism evidence="3 4">
    <name type="scientific">Strigamia maritima</name>
    <name type="common">European centipede</name>
    <name type="synonym">Geophilus maritimus</name>
    <dbReference type="NCBI Taxonomy" id="126957"/>
    <lineage>
        <taxon>Eukaryota</taxon>
        <taxon>Metazoa</taxon>
        <taxon>Ecdysozoa</taxon>
        <taxon>Arthropoda</taxon>
        <taxon>Myriapoda</taxon>
        <taxon>Chilopoda</taxon>
        <taxon>Pleurostigmophora</taxon>
        <taxon>Geophilomorpha</taxon>
        <taxon>Linotaeniidae</taxon>
        <taxon>Strigamia</taxon>
    </lineage>
</organism>
<accession>T1J841</accession>
<reference evidence="4" key="1">
    <citation type="submission" date="2011-05" db="EMBL/GenBank/DDBJ databases">
        <authorList>
            <person name="Richards S.R."/>
            <person name="Qu J."/>
            <person name="Jiang H."/>
            <person name="Jhangiani S.N."/>
            <person name="Agravi P."/>
            <person name="Goodspeed R."/>
            <person name="Gross S."/>
            <person name="Mandapat C."/>
            <person name="Jackson L."/>
            <person name="Mathew T."/>
            <person name="Pu L."/>
            <person name="Thornton R."/>
            <person name="Saada N."/>
            <person name="Wilczek-Boney K.B."/>
            <person name="Lee S."/>
            <person name="Kovar C."/>
            <person name="Wu Y."/>
            <person name="Scherer S.E."/>
            <person name="Worley K.C."/>
            <person name="Muzny D.M."/>
            <person name="Gibbs R."/>
        </authorList>
    </citation>
    <scope>NUCLEOTIDE SEQUENCE</scope>
    <source>
        <strain evidence="4">Brora</strain>
    </source>
</reference>
<dbReference type="HOGENOM" id="CLU_1242841_0_0_1"/>
<evidence type="ECO:0000313" key="4">
    <source>
        <dbReference type="Proteomes" id="UP000014500"/>
    </source>
</evidence>
<keyword evidence="2" id="KW-0472">Membrane</keyword>
<dbReference type="EMBL" id="JH431948">
    <property type="status" value="NOT_ANNOTATED_CDS"/>
    <property type="molecule type" value="Genomic_DNA"/>
</dbReference>
<proteinExistence type="predicted"/>
<keyword evidence="2" id="KW-1133">Transmembrane helix</keyword>
<evidence type="ECO:0000256" key="2">
    <source>
        <dbReference type="SAM" id="Phobius"/>
    </source>
</evidence>
<dbReference type="EnsemblMetazoa" id="SMAR009863-RA">
    <property type="protein sequence ID" value="SMAR009863-PA"/>
    <property type="gene ID" value="SMAR009863"/>
</dbReference>
<evidence type="ECO:0000256" key="1">
    <source>
        <dbReference type="SAM" id="Coils"/>
    </source>
</evidence>
<dbReference type="PhylomeDB" id="T1J841"/>
<feature type="coiled-coil region" evidence="1">
    <location>
        <begin position="72"/>
        <end position="99"/>
    </location>
</feature>
<evidence type="ECO:0000313" key="3">
    <source>
        <dbReference type="EnsemblMetazoa" id="SMAR009863-PA"/>
    </source>
</evidence>